<keyword evidence="3" id="KW-1185">Reference proteome</keyword>
<dbReference type="STRING" id="299467.A0A443QP87"/>
<dbReference type="AlphaFoldDB" id="A0A443QP87"/>
<evidence type="ECO:0000313" key="3">
    <source>
        <dbReference type="Proteomes" id="UP000288716"/>
    </source>
</evidence>
<dbReference type="Gene3D" id="3.30.1680.10">
    <property type="entry name" value="ligand-binding face of the semaphorins, domain 2"/>
    <property type="match status" value="1"/>
</dbReference>
<dbReference type="OrthoDB" id="125363at2759"/>
<dbReference type="InterPro" id="IPR031148">
    <property type="entry name" value="Plexin"/>
</dbReference>
<comment type="caution">
    <text evidence="2">The sequence shown here is derived from an EMBL/GenBank/DDBJ whole genome shotgun (WGS) entry which is preliminary data.</text>
</comment>
<dbReference type="PANTHER" id="PTHR22625">
    <property type="entry name" value="PLEXIN"/>
    <property type="match status" value="1"/>
</dbReference>
<evidence type="ECO:0000259" key="1">
    <source>
        <dbReference type="Pfam" id="PF01833"/>
    </source>
</evidence>
<dbReference type="GO" id="GO:0005886">
    <property type="term" value="C:plasma membrane"/>
    <property type="evidence" value="ECO:0007669"/>
    <property type="project" value="TreeGrafter"/>
</dbReference>
<dbReference type="InterPro" id="IPR014756">
    <property type="entry name" value="Ig_E-set"/>
</dbReference>
<dbReference type="GO" id="GO:0017154">
    <property type="term" value="F:semaphorin receptor activity"/>
    <property type="evidence" value="ECO:0007669"/>
    <property type="project" value="InterPro"/>
</dbReference>
<protein>
    <submittedName>
        <fullName evidence="2">Plexin-A2-like protein</fullName>
    </submittedName>
</protein>
<reference evidence="2 3" key="1">
    <citation type="journal article" date="2018" name="Gigascience">
        <title>Genomes of trombidid mites reveal novel predicted allergens and laterally-transferred genes associated with secondary metabolism.</title>
        <authorList>
            <person name="Dong X."/>
            <person name="Chaisiri K."/>
            <person name="Xia D."/>
            <person name="Armstrong S.D."/>
            <person name="Fang Y."/>
            <person name="Donnelly M.J."/>
            <person name="Kadowaki T."/>
            <person name="McGarry J.W."/>
            <person name="Darby A.C."/>
            <person name="Makepeace B.L."/>
        </authorList>
    </citation>
    <scope>NUCLEOTIDE SEQUENCE [LARGE SCALE GENOMIC DNA]</scope>
    <source>
        <strain evidence="2">UoL-UT</strain>
    </source>
</reference>
<dbReference type="InterPro" id="IPR002909">
    <property type="entry name" value="IPT_dom"/>
</dbReference>
<dbReference type="EMBL" id="NCKV01053344">
    <property type="protein sequence ID" value="RWS04843.1"/>
    <property type="molecule type" value="Genomic_DNA"/>
</dbReference>
<dbReference type="InterPro" id="IPR013783">
    <property type="entry name" value="Ig-like_fold"/>
</dbReference>
<dbReference type="Proteomes" id="UP000288716">
    <property type="component" value="Unassembled WGS sequence"/>
</dbReference>
<evidence type="ECO:0000313" key="2">
    <source>
        <dbReference type="EMBL" id="RWS04843.1"/>
    </source>
</evidence>
<dbReference type="GO" id="GO:0030334">
    <property type="term" value="P:regulation of cell migration"/>
    <property type="evidence" value="ECO:0007669"/>
    <property type="project" value="TreeGrafter"/>
</dbReference>
<dbReference type="Pfam" id="PF01833">
    <property type="entry name" value="TIG"/>
    <property type="match status" value="1"/>
</dbReference>
<dbReference type="PANTHER" id="PTHR22625:SF70">
    <property type="entry name" value="PLEXIN A, ISOFORM A"/>
    <property type="match status" value="1"/>
</dbReference>
<name>A0A443QP87_9ACAR</name>
<dbReference type="SUPFAM" id="SSF81296">
    <property type="entry name" value="E set domains"/>
    <property type="match status" value="1"/>
</dbReference>
<dbReference type="VEuPathDB" id="VectorBase:LDEU014245"/>
<dbReference type="GO" id="GO:0002116">
    <property type="term" value="C:semaphorin receptor complex"/>
    <property type="evidence" value="ECO:0007669"/>
    <property type="project" value="TreeGrafter"/>
</dbReference>
<organism evidence="2 3">
    <name type="scientific">Leptotrombidium deliense</name>
    <dbReference type="NCBI Taxonomy" id="299467"/>
    <lineage>
        <taxon>Eukaryota</taxon>
        <taxon>Metazoa</taxon>
        <taxon>Ecdysozoa</taxon>
        <taxon>Arthropoda</taxon>
        <taxon>Chelicerata</taxon>
        <taxon>Arachnida</taxon>
        <taxon>Acari</taxon>
        <taxon>Acariformes</taxon>
        <taxon>Trombidiformes</taxon>
        <taxon>Prostigmata</taxon>
        <taxon>Anystina</taxon>
        <taxon>Parasitengona</taxon>
        <taxon>Trombiculoidea</taxon>
        <taxon>Trombiculidae</taxon>
        <taxon>Leptotrombidium</taxon>
    </lineage>
</organism>
<accession>A0A443QP87</accession>
<proteinExistence type="predicted"/>
<gene>
    <name evidence="2" type="ORF">B4U80_14749</name>
</gene>
<sequence>MAENCGFCLQLPEKFKCGWCNDHCNMLDICEQRFPLYLLWTSKDQLCSQIKIFDFNPKTGPFEGGTNITIEGINLGNHFEDIAKFIHIADGNNTVVRFITDCILFRVICKKYKSDMPSVEPKQNKRSSGHLKASI</sequence>
<dbReference type="SUPFAM" id="SSF103575">
    <property type="entry name" value="Plexin repeat"/>
    <property type="match status" value="1"/>
</dbReference>
<feature type="domain" description="IPT/TIG" evidence="1">
    <location>
        <begin position="54"/>
        <end position="96"/>
    </location>
</feature>
<dbReference type="Gene3D" id="2.60.40.10">
    <property type="entry name" value="Immunoglobulins"/>
    <property type="match status" value="1"/>
</dbReference>